<dbReference type="Gene3D" id="1.20.1250.20">
    <property type="entry name" value="MFS general substrate transporter like domains"/>
    <property type="match status" value="2"/>
</dbReference>
<dbReference type="InterPro" id="IPR044772">
    <property type="entry name" value="NO3_transporter"/>
</dbReference>
<evidence type="ECO:0000256" key="7">
    <source>
        <dbReference type="SAM" id="Coils"/>
    </source>
</evidence>
<dbReference type="PANTHER" id="PTHR23515">
    <property type="entry name" value="HIGH-AFFINITY NITRATE TRANSPORTER 2.3"/>
    <property type="match status" value="1"/>
</dbReference>
<dbReference type="InterPro" id="IPR011701">
    <property type="entry name" value="MFS"/>
</dbReference>
<sequence>MKKEALYLEKATSINLFSLKTVQMKTFHLSWIAFFLCFFGWFSHAPLLNSTIGPDLDLTKAQKITAFIASVGVTIFARLFIGNLCDKIGPRKSYVYLLLFGAVVVSASSFANSWETYLVSRMAIGVIGASFVITQYHTSVMFAPNVVGIANATTAGWGNLGGGVTQAVMPLIASGMLAFGFAESELSKWRPAMFVPAAIMLVVAFLYWKYTTDCPKGNYEDLPNERPQAKEGESSLFVSAMKDKRVWILFLMYAGCFGMELFVNGRAATYYQTQFELSETTAGLIASLFGLMNLFARSMGGWLGDRFSVKGGLKGRVKWLAIVMAVEGLALILFSRMDVLPFAIITMITFSLFVQMAEGATYSVVPFINKKALGAVAGIVGAGGNVGAVCYAQFLLRSGSSLQDCFLYFGLIVIAIGFLGLTIKFSQEDEDAAVEEQKRLEALEAELKKKEGVIA</sequence>
<keyword evidence="6 8" id="KW-0472">Membrane</keyword>
<feature type="transmembrane region" description="Helical" evidence="8">
    <location>
        <begin position="246"/>
        <end position="265"/>
    </location>
</feature>
<dbReference type="GO" id="GO:0016020">
    <property type="term" value="C:membrane"/>
    <property type="evidence" value="ECO:0007669"/>
    <property type="project" value="UniProtKB-SubCell"/>
</dbReference>
<evidence type="ECO:0000256" key="4">
    <source>
        <dbReference type="ARBA" id="ARBA00022989"/>
    </source>
</evidence>
<accession>A0A315ZFJ8</accession>
<feature type="transmembrane region" description="Helical" evidence="8">
    <location>
        <begin position="372"/>
        <end position="394"/>
    </location>
</feature>
<dbReference type="CDD" id="cd17341">
    <property type="entry name" value="MFS_NRT2_like"/>
    <property type="match status" value="1"/>
</dbReference>
<dbReference type="InterPro" id="IPR036259">
    <property type="entry name" value="MFS_trans_sf"/>
</dbReference>
<name>A0A315ZFJ8_SEDFL</name>
<dbReference type="PROSITE" id="PS50850">
    <property type="entry name" value="MFS"/>
    <property type="match status" value="1"/>
</dbReference>
<keyword evidence="7" id="KW-0175">Coiled coil</keyword>
<dbReference type="GO" id="GO:0042128">
    <property type="term" value="P:nitrate assimilation"/>
    <property type="evidence" value="ECO:0007669"/>
    <property type="project" value="UniProtKB-KW"/>
</dbReference>
<feature type="coiled-coil region" evidence="7">
    <location>
        <begin position="426"/>
        <end position="453"/>
    </location>
</feature>
<feature type="transmembrane region" description="Helical" evidence="8">
    <location>
        <begin position="93"/>
        <end position="111"/>
    </location>
</feature>
<evidence type="ECO:0000256" key="8">
    <source>
        <dbReference type="SAM" id="Phobius"/>
    </source>
</evidence>
<feature type="transmembrane region" description="Helical" evidence="8">
    <location>
        <begin position="64"/>
        <end position="81"/>
    </location>
</feature>
<comment type="similarity">
    <text evidence="2">Belongs to the major facilitator superfamily. Nitrate/nitrite porter (TC 2.A.1.8) family.</text>
</comment>
<evidence type="ECO:0000256" key="6">
    <source>
        <dbReference type="ARBA" id="ARBA00023136"/>
    </source>
</evidence>
<evidence type="ECO:0000256" key="5">
    <source>
        <dbReference type="ARBA" id="ARBA00023063"/>
    </source>
</evidence>
<feature type="domain" description="Major facilitator superfamily (MFS) profile" evidence="9">
    <location>
        <begin position="26"/>
        <end position="428"/>
    </location>
</feature>
<keyword evidence="5" id="KW-0534">Nitrate assimilation</keyword>
<dbReference type="AlphaFoldDB" id="A0A315ZFJ8"/>
<keyword evidence="3 8" id="KW-0812">Transmembrane</keyword>
<comment type="subcellular location">
    <subcellularLocation>
        <location evidence="1">Membrane</location>
        <topology evidence="1">Multi-pass membrane protein</topology>
    </subcellularLocation>
</comment>
<dbReference type="EMBL" id="QGDO01000001">
    <property type="protein sequence ID" value="PWJ44345.1"/>
    <property type="molecule type" value="Genomic_DNA"/>
</dbReference>
<gene>
    <name evidence="10" type="ORF">BC781_101695</name>
</gene>
<dbReference type="Pfam" id="PF07690">
    <property type="entry name" value="MFS_1"/>
    <property type="match status" value="1"/>
</dbReference>
<feature type="transmembrane region" description="Helical" evidence="8">
    <location>
        <begin position="317"/>
        <end position="334"/>
    </location>
</feature>
<feature type="transmembrane region" description="Helical" evidence="8">
    <location>
        <begin position="191"/>
        <end position="208"/>
    </location>
</feature>
<evidence type="ECO:0000259" key="9">
    <source>
        <dbReference type="PROSITE" id="PS50850"/>
    </source>
</evidence>
<reference evidence="10 11" key="1">
    <citation type="submission" date="2018-03" db="EMBL/GenBank/DDBJ databases">
        <title>Genomic Encyclopedia of Archaeal and Bacterial Type Strains, Phase II (KMG-II): from individual species to whole genera.</title>
        <authorList>
            <person name="Goeker M."/>
        </authorList>
    </citation>
    <scope>NUCLEOTIDE SEQUENCE [LARGE SCALE GENOMIC DNA]</scope>
    <source>
        <strain evidence="10 11">DSM 28229</strain>
    </source>
</reference>
<dbReference type="SUPFAM" id="SSF103473">
    <property type="entry name" value="MFS general substrate transporter"/>
    <property type="match status" value="1"/>
</dbReference>
<feature type="transmembrane region" description="Helical" evidence="8">
    <location>
        <begin position="157"/>
        <end position="179"/>
    </location>
</feature>
<proteinExistence type="inferred from homology"/>
<feature type="transmembrane region" description="Helical" evidence="8">
    <location>
        <begin position="340"/>
        <end position="360"/>
    </location>
</feature>
<feature type="transmembrane region" description="Helical" evidence="8">
    <location>
        <begin position="277"/>
        <end position="296"/>
    </location>
</feature>
<evidence type="ECO:0000313" key="11">
    <source>
        <dbReference type="Proteomes" id="UP000245535"/>
    </source>
</evidence>
<dbReference type="OrthoDB" id="9773404at2"/>
<comment type="caution">
    <text evidence="10">The sequence shown here is derived from an EMBL/GenBank/DDBJ whole genome shotgun (WGS) entry which is preliminary data.</text>
</comment>
<evidence type="ECO:0000256" key="1">
    <source>
        <dbReference type="ARBA" id="ARBA00004141"/>
    </source>
</evidence>
<keyword evidence="4 8" id="KW-1133">Transmembrane helix</keyword>
<dbReference type="InterPro" id="IPR020846">
    <property type="entry name" value="MFS_dom"/>
</dbReference>
<dbReference type="GO" id="GO:0015112">
    <property type="term" value="F:nitrate transmembrane transporter activity"/>
    <property type="evidence" value="ECO:0007669"/>
    <property type="project" value="InterPro"/>
</dbReference>
<evidence type="ECO:0000313" key="10">
    <source>
        <dbReference type="EMBL" id="PWJ44345.1"/>
    </source>
</evidence>
<feature type="transmembrane region" description="Helical" evidence="8">
    <location>
        <begin position="26"/>
        <end position="44"/>
    </location>
</feature>
<organism evidence="10 11">
    <name type="scientific">Sediminitomix flava</name>
    <dbReference type="NCBI Taxonomy" id="379075"/>
    <lineage>
        <taxon>Bacteria</taxon>
        <taxon>Pseudomonadati</taxon>
        <taxon>Bacteroidota</taxon>
        <taxon>Cytophagia</taxon>
        <taxon>Cytophagales</taxon>
        <taxon>Flammeovirgaceae</taxon>
        <taxon>Sediminitomix</taxon>
    </lineage>
</organism>
<evidence type="ECO:0000256" key="3">
    <source>
        <dbReference type="ARBA" id="ARBA00022692"/>
    </source>
</evidence>
<evidence type="ECO:0000256" key="2">
    <source>
        <dbReference type="ARBA" id="ARBA00008432"/>
    </source>
</evidence>
<dbReference type="Proteomes" id="UP000245535">
    <property type="component" value="Unassembled WGS sequence"/>
</dbReference>
<feature type="transmembrane region" description="Helical" evidence="8">
    <location>
        <begin position="406"/>
        <end position="423"/>
    </location>
</feature>
<keyword evidence="11" id="KW-1185">Reference proteome</keyword>
<protein>
    <submittedName>
        <fullName evidence="10">NNP family nitrate/nitrite transporter-like MFS transporter</fullName>
    </submittedName>
</protein>